<name>A0A5N5MPY1_9ROSI</name>
<protein>
    <submittedName>
        <fullName evidence="1">Uncharacterized protein</fullName>
    </submittedName>
</protein>
<sequence>MKGNFSLNHYVGNIVSCIANQILDSGFEIYIIVLVLELVSLCSPCEIKLLQIEVVNPEEEVGMIRLPNVEGIRNSTMKEEPLNNTFAVEEIRKKEMEEYMDYDIGSYCKDDWNLAQKLMVNGSDALP</sequence>
<proteinExistence type="predicted"/>
<reference evidence="2" key="1">
    <citation type="journal article" date="2019" name="Gigascience">
        <title>De novo genome assembly of the endangered Acer yangbiense, a plant species with extremely small populations endemic to Yunnan Province, China.</title>
        <authorList>
            <person name="Yang J."/>
            <person name="Wariss H.M."/>
            <person name="Tao L."/>
            <person name="Zhang R."/>
            <person name="Yun Q."/>
            <person name="Hollingsworth P."/>
            <person name="Dao Z."/>
            <person name="Luo G."/>
            <person name="Guo H."/>
            <person name="Ma Y."/>
            <person name="Sun W."/>
        </authorList>
    </citation>
    <scope>NUCLEOTIDE SEQUENCE [LARGE SCALE GENOMIC DNA]</scope>
    <source>
        <strain evidence="2">cv. br00</strain>
    </source>
</reference>
<gene>
    <name evidence="1" type="ORF">DKX38_007140</name>
</gene>
<dbReference type="AlphaFoldDB" id="A0A5N5MPY1"/>
<dbReference type="Proteomes" id="UP000326939">
    <property type="component" value="Chromosome 5"/>
</dbReference>
<comment type="caution">
    <text evidence="1">The sequence shown here is derived from an EMBL/GenBank/DDBJ whole genome shotgun (WGS) entry which is preliminary data.</text>
</comment>
<dbReference type="EMBL" id="VDCV01000005">
    <property type="protein sequence ID" value="KAB5556231.1"/>
    <property type="molecule type" value="Genomic_DNA"/>
</dbReference>
<evidence type="ECO:0000313" key="2">
    <source>
        <dbReference type="Proteomes" id="UP000326939"/>
    </source>
</evidence>
<keyword evidence="2" id="KW-1185">Reference proteome</keyword>
<accession>A0A5N5MPY1</accession>
<organism evidence="1 2">
    <name type="scientific">Salix brachista</name>
    <dbReference type="NCBI Taxonomy" id="2182728"/>
    <lineage>
        <taxon>Eukaryota</taxon>
        <taxon>Viridiplantae</taxon>
        <taxon>Streptophyta</taxon>
        <taxon>Embryophyta</taxon>
        <taxon>Tracheophyta</taxon>
        <taxon>Spermatophyta</taxon>
        <taxon>Magnoliopsida</taxon>
        <taxon>eudicotyledons</taxon>
        <taxon>Gunneridae</taxon>
        <taxon>Pentapetalae</taxon>
        <taxon>rosids</taxon>
        <taxon>fabids</taxon>
        <taxon>Malpighiales</taxon>
        <taxon>Salicaceae</taxon>
        <taxon>Saliceae</taxon>
        <taxon>Salix</taxon>
    </lineage>
</organism>
<evidence type="ECO:0000313" key="1">
    <source>
        <dbReference type="EMBL" id="KAB5556231.1"/>
    </source>
</evidence>